<dbReference type="PANTHER" id="PTHR21621">
    <property type="entry name" value="RIBOSOMAL PROTEIN S6 MODIFICATION PROTEIN"/>
    <property type="match status" value="1"/>
</dbReference>
<keyword evidence="2" id="KW-0436">Ligase</keyword>
<dbReference type="Gene3D" id="3.30.470.20">
    <property type="entry name" value="ATP-grasp fold, B domain"/>
    <property type="match status" value="1"/>
</dbReference>
<dbReference type="AlphaFoldDB" id="A0A1X7HWM2"/>
<dbReference type="PANTHER" id="PTHR21621:SF0">
    <property type="entry name" value="BETA-CITRYLGLUTAMATE SYNTHASE B-RELATED"/>
    <property type="match status" value="1"/>
</dbReference>
<dbReference type="GO" id="GO:0016879">
    <property type="term" value="F:ligase activity, forming carbon-nitrogen bonds"/>
    <property type="evidence" value="ECO:0007669"/>
    <property type="project" value="TreeGrafter"/>
</dbReference>
<dbReference type="GO" id="GO:0005737">
    <property type="term" value="C:cytoplasm"/>
    <property type="evidence" value="ECO:0007669"/>
    <property type="project" value="TreeGrafter"/>
</dbReference>
<dbReference type="EMBL" id="FXAR01000001">
    <property type="protein sequence ID" value="SMG05829.1"/>
    <property type="molecule type" value="Genomic_DNA"/>
</dbReference>
<gene>
    <name evidence="2" type="ORF">SAMN06295981_0071</name>
</gene>
<protein>
    <submittedName>
        <fullName evidence="2">[lysine-biosynthesis-protein LysW]---L-2-aminoadipate ligase/ribosomal protein S6--L-glutamate ligase</fullName>
    </submittedName>
</protein>
<evidence type="ECO:0000313" key="3">
    <source>
        <dbReference type="Proteomes" id="UP000193309"/>
    </source>
</evidence>
<evidence type="ECO:0000313" key="2">
    <source>
        <dbReference type="EMBL" id="SMG05829.1"/>
    </source>
</evidence>
<evidence type="ECO:0000259" key="1">
    <source>
        <dbReference type="Pfam" id="PF08443"/>
    </source>
</evidence>
<dbReference type="OrthoDB" id="150319at2"/>
<dbReference type="Gene3D" id="3.40.50.20">
    <property type="match status" value="1"/>
</dbReference>
<sequence length="315" mass="33900">MNSLLDDLGLDRPLVMFLGDDIDDEDHAVLFPLLRDHGLAVIRVHPHDLVSHADADGVTVSVDGRGLRPDLVVGWVLDELLIPGMAHLDVFSRLGVPVINDALTLFRAQHKFLDSSQLAAAGALHYPVISGHDHRALRGWLEDIGGPAVAKPLSGFGGRGLQKLEGPADAVPDGAYYVVPYVENPGRDIRVYTVNHRAVFAMYRYAPEGKWITNVRAGGTIAPCPLTPEIADLAERASRGAGTLIGGVDIGENTAAGELVVYEVNSCPTCEPPVLHAVADFLAATVAGDGEHWHPERDYAALEPTFHASKRHLIR</sequence>
<dbReference type="RefSeq" id="WP_085548282.1">
    <property type="nucleotide sequence ID" value="NZ_FXAR01000001.1"/>
</dbReference>
<dbReference type="Proteomes" id="UP000193309">
    <property type="component" value="Unassembled WGS sequence"/>
</dbReference>
<keyword evidence="2" id="KW-0687">Ribonucleoprotein</keyword>
<keyword evidence="3" id="KW-1185">Reference proteome</keyword>
<dbReference type="SUPFAM" id="SSF56059">
    <property type="entry name" value="Glutathione synthetase ATP-binding domain-like"/>
    <property type="match status" value="1"/>
</dbReference>
<keyword evidence="2" id="KW-0689">Ribosomal protein</keyword>
<name>A0A1X7HWM2_9CORY</name>
<dbReference type="STRING" id="1610489.SAMN06295981_0071"/>
<dbReference type="Pfam" id="PF08443">
    <property type="entry name" value="RimK"/>
    <property type="match status" value="1"/>
</dbReference>
<dbReference type="InterPro" id="IPR013651">
    <property type="entry name" value="ATP-grasp_RimK-type"/>
</dbReference>
<accession>A0A1X7HWM2</accession>
<feature type="domain" description="ATP-grasp fold RimK-type" evidence="1">
    <location>
        <begin position="184"/>
        <end position="270"/>
    </location>
</feature>
<proteinExistence type="predicted"/>
<dbReference type="GO" id="GO:0005840">
    <property type="term" value="C:ribosome"/>
    <property type="evidence" value="ECO:0007669"/>
    <property type="project" value="UniProtKB-KW"/>
</dbReference>
<reference evidence="3" key="1">
    <citation type="submission" date="2017-04" db="EMBL/GenBank/DDBJ databases">
        <authorList>
            <person name="Varghese N."/>
            <person name="Submissions S."/>
        </authorList>
    </citation>
    <scope>NUCLEOTIDE SEQUENCE [LARGE SCALE GENOMIC DNA]</scope>
    <source>
        <strain evidence="3">VDS</strain>
    </source>
</reference>
<organism evidence="2 3">
    <name type="scientific">Corynebacterium pollutisoli</name>
    <dbReference type="NCBI Taxonomy" id="1610489"/>
    <lineage>
        <taxon>Bacteria</taxon>
        <taxon>Bacillati</taxon>
        <taxon>Actinomycetota</taxon>
        <taxon>Actinomycetes</taxon>
        <taxon>Mycobacteriales</taxon>
        <taxon>Corynebacteriaceae</taxon>
        <taxon>Corynebacterium</taxon>
    </lineage>
</organism>